<reference evidence="2 3" key="1">
    <citation type="submission" date="2018-11" db="EMBL/GenBank/DDBJ databases">
        <authorList>
            <person name="Mardanov A.V."/>
            <person name="Ravin N.V."/>
            <person name="Dedysh S.N."/>
        </authorList>
    </citation>
    <scope>NUCLEOTIDE SEQUENCE [LARGE SCALE GENOMIC DNA]</scope>
    <source>
        <strain evidence="2 3">AF10</strain>
    </source>
</reference>
<accession>A0A4Q0T3P3</accession>
<evidence type="ECO:0000256" key="1">
    <source>
        <dbReference type="ARBA" id="ARBA00022649"/>
    </source>
</evidence>
<comment type="caution">
    <text evidence="2">The sequence shown here is derived from an EMBL/GenBank/DDBJ whole genome shotgun (WGS) entry which is preliminary data.</text>
</comment>
<organism evidence="2 3">
    <name type="scientific">Granulicella sibirica</name>
    <dbReference type="NCBI Taxonomy" id="2479048"/>
    <lineage>
        <taxon>Bacteria</taxon>
        <taxon>Pseudomonadati</taxon>
        <taxon>Acidobacteriota</taxon>
        <taxon>Terriglobia</taxon>
        <taxon>Terriglobales</taxon>
        <taxon>Acidobacteriaceae</taxon>
        <taxon>Granulicella</taxon>
    </lineage>
</organism>
<sequence length="102" mass="11687">MNLPVVWLPEAVAELKEAAAWYSNVRPELGIRFAQAIDATMENISANPLLFAVADRNRRRAGVRRFPYGIFFIDEPNRIVVIACFHGKRNPRHWKTRPSNPS</sequence>
<gene>
    <name evidence="2" type="ORF">GRAN_0832</name>
</gene>
<reference evidence="3" key="2">
    <citation type="submission" date="2019-02" db="EMBL/GenBank/DDBJ databases">
        <title>Granulicella sibirica sp. nov., a psychrotolerant acidobacterium isolated from an organic soil layer in forested tundra, West Siberia.</title>
        <authorList>
            <person name="Oshkin I.Y."/>
            <person name="Kulichevskaya I.S."/>
            <person name="Rijpstra W.I.C."/>
            <person name="Sinninghe Damste J.S."/>
            <person name="Rakitin A.L."/>
            <person name="Ravin N.V."/>
            <person name="Dedysh S.N."/>
        </authorList>
    </citation>
    <scope>NUCLEOTIDE SEQUENCE [LARGE SCALE GENOMIC DNA]</scope>
    <source>
        <strain evidence="3">AF10</strain>
    </source>
</reference>
<evidence type="ECO:0000313" key="3">
    <source>
        <dbReference type="Proteomes" id="UP000289437"/>
    </source>
</evidence>
<dbReference type="AlphaFoldDB" id="A0A4Q0T3P3"/>
<dbReference type="RefSeq" id="WP_161570828.1">
    <property type="nucleotide sequence ID" value="NZ_RDSM01000001.1"/>
</dbReference>
<dbReference type="Pfam" id="PF05016">
    <property type="entry name" value="ParE_toxin"/>
    <property type="match status" value="1"/>
</dbReference>
<dbReference type="OrthoDB" id="9809155at2"/>
<name>A0A4Q0T3P3_9BACT</name>
<keyword evidence="3" id="KW-1185">Reference proteome</keyword>
<dbReference type="Proteomes" id="UP000289437">
    <property type="component" value="Unassembled WGS sequence"/>
</dbReference>
<protein>
    <submittedName>
        <fullName evidence="2">Plasmid stabilization system protein</fullName>
    </submittedName>
</protein>
<evidence type="ECO:0000313" key="2">
    <source>
        <dbReference type="EMBL" id="RXH57522.1"/>
    </source>
</evidence>
<dbReference type="EMBL" id="RDSM01000001">
    <property type="protein sequence ID" value="RXH57522.1"/>
    <property type="molecule type" value="Genomic_DNA"/>
</dbReference>
<dbReference type="InterPro" id="IPR007712">
    <property type="entry name" value="RelE/ParE_toxin"/>
</dbReference>
<proteinExistence type="predicted"/>
<dbReference type="InterPro" id="IPR035093">
    <property type="entry name" value="RelE/ParE_toxin_dom_sf"/>
</dbReference>
<dbReference type="Gene3D" id="3.30.2310.20">
    <property type="entry name" value="RelE-like"/>
    <property type="match status" value="1"/>
</dbReference>
<keyword evidence="1" id="KW-1277">Toxin-antitoxin system</keyword>